<accession>A0A918K2F4</accession>
<dbReference type="RefSeq" id="WP_189606704.1">
    <property type="nucleotide sequence ID" value="NZ_BMXR01000001.1"/>
</dbReference>
<evidence type="ECO:0000313" key="2">
    <source>
        <dbReference type="Proteomes" id="UP000626148"/>
    </source>
</evidence>
<name>A0A918K2F4_9GAMM</name>
<reference evidence="1" key="2">
    <citation type="submission" date="2020-09" db="EMBL/GenBank/DDBJ databases">
        <authorList>
            <person name="Sun Q."/>
            <person name="Kim S."/>
        </authorList>
    </citation>
    <scope>NUCLEOTIDE SEQUENCE</scope>
    <source>
        <strain evidence="1">KCTC 22169</strain>
    </source>
</reference>
<reference evidence="1" key="1">
    <citation type="journal article" date="2014" name="Int. J. Syst. Evol. Microbiol.">
        <title>Complete genome sequence of Corynebacterium casei LMG S-19264T (=DSM 44701T), isolated from a smear-ripened cheese.</title>
        <authorList>
            <consortium name="US DOE Joint Genome Institute (JGI-PGF)"/>
            <person name="Walter F."/>
            <person name="Albersmeier A."/>
            <person name="Kalinowski J."/>
            <person name="Ruckert C."/>
        </authorList>
    </citation>
    <scope>NUCLEOTIDE SEQUENCE</scope>
    <source>
        <strain evidence="1">KCTC 22169</strain>
    </source>
</reference>
<comment type="caution">
    <text evidence="1">The sequence shown here is derived from an EMBL/GenBank/DDBJ whole genome shotgun (WGS) entry which is preliminary data.</text>
</comment>
<keyword evidence="2" id="KW-1185">Reference proteome</keyword>
<proteinExistence type="predicted"/>
<evidence type="ECO:0000313" key="1">
    <source>
        <dbReference type="EMBL" id="GGX39715.1"/>
    </source>
</evidence>
<dbReference type="AlphaFoldDB" id="A0A918K2F4"/>
<organism evidence="1 2">
    <name type="scientific">Saccharospirillum salsuginis</name>
    <dbReference type="NCBI Taxonomy" id="418750"/>
    <lineage>
        <taxon>Bacteria</taxon>
        <taxon>Pseudomonadati</taxon>
        <taxon>Pseudomonadota</taxon>
        <taxon>Gammaproteobacteria</taxon>
        <taxon>Oceanospirillales</taxon>
        <taxon>Saccharospirillaceae</taxon>
        <taxon>Saccharospirillum</taxon>
    </lineage>
</organism>
<dbReference type="Proteomes" id="UP000626148">
    <property type="component" value="Unassembled WGS sequence"/>
</dbReference>
<gene>
    <name evidence="1" type="ORF">GCM10007392_02780</name>
</gene>
<protein>
    <submittedName>
        <fullName evidence="1">Uncharacterized protein</fullName>
    </submittedName>
</protein>
<sequence length="367" mass="41103">MLRVILLFLLALIVIDGYAAETVNIGKANITSDVLGKGFGGLNSSEIGIGSFLSDCIVGEHQINRQSRSSIRLFTSINENTFIQDYSINGSANLSFWIVGARGAARYLFEEATTNTKESNLFHFKVGGVNTRFDSNTMELNRDISNPQLCGDRFVSQVSRGVEHKLIASLEFFESSVKKDFKASATISLFGGLIKKKKEYSSENREYLENAVMTITHYSTGLLSEELLRIRDYQQSPYVKYYCTYQMIDYCIEKANEYYNYLSSQEFIASVSDQDSYSTDTITLSKYEEAGLKIPSDDTSEFSIVDIAREYTAAAKAKNIISNIEKMKLKKTLLIEGGVDYLSLESEIAELENELQRLSASQTHSGN</sequence>
<dbReference type="EMBL" id="BMXR01000001">
    <property type="protein sequence ID" value="GGX39715.1"/>
    <property type="molecule type" value="Genomic_DNA"/>
</dbReference>